<evidence type="ECO:0000313" key="1">
    <source>
        <dbReference type="EMBL" id="OOS00243.1"/>
    </source>
</evidence>
<dbReference type="Proteomes" id="UP000190867">
    <property type="component" value="Unassembled WGS sequence"/>
</dbReference>
<sequence>MRIVIKRKENKGIFTSGGIFEILPPTPPVAVLPPQAGEDFKTTTKPDLPPLAGEVVEQSETEGGNTCKRLD</sequence>
<dbReference type="EMBL" id="MUYA01000003">
    <property type="protein sequence ID" value="OOS00243.1"/>
    <property type="molecule type" value="Genomic_DNA"/>
</dbReference>
<comment type="caution">
    <text evidence="1">The sequence shown here is derived from an EMBL/GenBank/DDBJ whole genome shotgun (WGS) entry which is preliminary data.</text>
</comment>
<dbReference type="STRING" id="734.B0187_01795"/>
<evidence type="ECO:0000313" key="2">
    <source>
        <dbReference type="Proteomes" id="UP000190867"/>
    </source>
</evidence>
<keyword evidence="2" id="KW-1185">Reference proteome</keyword>
<gene>
    <name evidence="1" type="ORF">B0187_01795</name>
</gene>
<protein>
    <submittedName>
        <fullName evidence="1">Uncharacterized protein</fullName>
    </submittedName>
</protein>
<proteinExistence type="predicted"/>
<organism evidence="1 2">
    <name type="scientific">Haemophilus paracuniculus</name>
    <dbReference type="NCBI Taxonomy" id="734"/>
    <lineage>
        <taxon>Bacteria</taxon>
        <taxon>Pseudomonadati</taxon>
        <taxon>Pseudomonadota</taxon>
        <taxon>Gammaproteobacteria</taxon>
        <taxon>Pasteurellales</taxon>
        <taxon>Pasteurellaceae</taxon>
        <taxon>Haemophilus</taxon>
    </lineage>
</organism>
<name>A0A1T0AVC8_9PAST</name>
<reference evidence="1 2" key="1">
    <citation type="submission" date="2017-02" db="EMBL/GenBank/DDBJ databases">
        <title>Draft genome sequence of Haemophilus paracuniculus CCUG 43573 type strain.</title>
        <authorList>
            <person name="Engstrom-Jakobsson H."/>
            <person name="Salva-Serra F."/>
            <person name="Thorell K."/>
            <person name="Gonzales-Siles L."/>
            <person name="Karlsson R."/>
            <person name="Boulund F."/>
            <person name="Engstrand L."/>
            <person name="Kristiansson E."/>
            <person name="Moore E."/>
        </authorList>
    </citation>
    <scope>NUCLEOTIDE SEQUENCE [LARGE SCALE GENOMIC DNA]</scope>
    <source>
        <strain evidence="1 2">CCUG 43573</strain>
    </source>
</reference>
<dbReference type="AlphaFoldDB" id="A0A1T0AVC8"/>
<accession>A0A1T0AVC8</accession>